<evidence type="ECO:0000256" key="3">
    <source>
        <dbReference type="SAM" id="Phobius"/>
    </source>
</evidence>
<dbReference type="Pfam" id="PF01522">
    <property type="entry name" value="Polysacc_deac_1"/>
    <property type="match status" value="1"/>
</dbReference>
<comment type="caution">
    <text evidence="5">The sequence shown here is derived from an EMBL/GenBank/DDBJ whole genome shotgun (WGS) entry which is preliminary data.</text>
</comment>
<dbReference type="Gene3D" id="3.20.20.370">
    <property type="entry name" value="Glycoside hydrolase/deacetylase"/>
    <property type="match status" value="1"/>
</dbReference>
<sequence>MDKKLVIVYAVLISSFLIAYPFMKSSASYLSESKPQNNLVQTTNCKNLQSKVQTPQEIQKNKNKANIIFTMDDGWETQFTKGFKILKDNDVKGSIAVIPSKIGTEGYMSLSQLNTLYRSGWDLMNHTNTHRHLASLKKQEQKSELNDARKWLDQHCFTRASNIAVYPYGSFNQDTLKTLQEEHYRSARTIKDGIQTNNIKKYEVRTINLLPSTDISWVKDQIDLAIKTKQSIVFTNHRFEKKADKAQMNFDPEKFKTIVNYVVSKKDELNILTYSEWLDLKEIK</sequence>
<dbReference type="EMBL" id="MDKC01000001">
    <property type="protein sequence ID" value="ODG94011.1"/>
    <property type="molecule type" value="Genomic_DNA"/>
</dbReference>
<reference evidence="5 6" key="1">
    <citation type="submission" date="2016-07" db="EMBL/GenBank/DDBJ databases">
        <authorList>
            <person name="Townsley L."/>
            <person name="Shank E.A."/>
        </authorList>
    </citation>
    <scope>NUCLEOTIDE SEQUENCE [LARGE SCALE GENOMIC DNA]</scope>
    <source>
        <strain evidence="5 6">CH01</strain>
    </source>
</reference>
<evidence type="ECO:0000313" key="6">
    <source>
        <dbReference type="Proteomes" id="UP000094580"/>
    </source>
</evidence>
<dbReference type="PANTHER" id="PTHR34216:SF3">
    <property type="entry name" value="POLY-BETA-1,6-N-ACETYL-D-GLUCOSAMINE N-DEACETYLASE"/>
    <property type="match status" value="1"/>
</dbReference>
<proteinExistence type="predicted"/>
<evidence type="ECO:0000256" key="1">
    <source>
        <dbReference type="ARBA" id="ARBA00004613"/>
    </source>
</evidence>
<keyword evidence="3" id="KW-0472">Membrane</keyword>
<accession>A0ABX2ZW96</accession>
<dbReference type="SUPFAM" id="SSF88713">
    <property type="entry name" value="Glycoside hydrolase/deacetylase"/>
    <property type="match status" value="1"/>
</dbReference>
<organism evidence="5 6">
    <name type="scientific">Gottfriedia luciferensis</name>
    <dbReference type="NCBI Taxonomy" id="178774"/>
    <lineage>
        <taxon>Bacteria</taxon>
        <taxon>Bacillati</taxon>
        <taxon>Bacillota</taxon>
        <taxon>Bacilli</taxon>
        <taxon>Bacillales</taxon>
        <taxon>Bacillaceae</taxon>
        <taxon>Gottfriedia</taxon>
    </lineage>
</organism>
<keyword evidence="6" id="KW-1185">Reference proteome</keyword>
<feature type="domain" description="NodB homology" evidence="4">
    <location>
        <begin position="65"/>
        <end position="264"/>
    </location>
</feature>
<evidence type="ECO:0000256" key="2">
    <source>
        <dbReference type="ARBA" id="ARBA00022729"/>
    </source>
</evidence>
<evidence type="ECO:0000313" key="5">
    <source>
        <dbReference type="EMBL" id="ODG94011.1"/>
    </source>
</evidence>
<keyword evidence="3" id="KW-1133">Transmembrane helix</keyword>
<feature type="transmembrane region" description="Helical" evidence="3">
    <location>
        <begin position="6"/>
        <end position="23"/>
    </location>
</feature>
<dbReference type="InterPro" id="IPR011330">
    <property type="entry name" value="Glyco_hydro/deAcase_b/a-brl"/>
</dbReference>
<dbReference type="PROSITE" id="PS51677">
    <property type="entry name" value="NODB"/>
    <property type="match status" value="1"/>
</dbReference>
<dbReference type="RefSeq" id="WP_069032188.1">
    <property type="nucleotide sequence ID" value="NZ_MDKC01000001.1"/>
</dbReference>
<dbReference type="Proteomes" id="UP000094580">
    <property type="component" value="Unassembled WGS sequence"/>
</dbReference>
<dbReference type="InterPro" id="IPR002509">
    <property type="entry name" value="NODB_dom"/>
</dbReference>
<name>A0ABX2ZW96_9BACI</name>
<evidence type="ECO:0000259" key="4">
    <source>
        <dbReference type="PROSITE" id="PS51677"/>
    </source>
</evidence>
<keyword evidence="2" id="KW-0732">Signal</keyword>
<comment type="subcellular location">
    <subcellularLocation>
        <location evidence="1">Secreted</location>
    </subcellularLocation>
</comment>
<dbReference type="CDD" id="cd10970">
    <property type="entry name" value="CE4_DAC_u1_6s"/>
    <property type="match status" value="1"/>
</dbReference>
<keyword evidence="3" id="KW-0812">Transmembrane</keyword>
<gene>
    <name evidence="5" type="ORF">BED47_02240</name>
</gene>
<dbReference type="InterPro" id="IPR051398">
    <property type="entry name" value="Polysacch_Deacetylase"/>
</dbReference>
<protein>
    <recommendedName>
        <fullName evidence="4">NodB homology domain-containing protein</fullName>
    </recommendedName>
</protein>
<dbReference type="PANTHER" id="PTHR34216">
    <property type="match status" value="1"/>
</dbReference>